<organism evidence="1 2">
    <name type="scientific">Candidatus Corynebacterium avicola</name>
    <dbReference type="NCBI Taxonomy" id="2838527"/>
    <lineage>
        <taxon>Bacteria</taxon>
        <taxon>Bacillati</taxon>
        <taxon>Actinomycetota</taxon>
        <taxon>Actinomycetes</taxon>
        <taxon>Mycobacteriales</taxon>
        <taxon>Corynebacteriaceae</taxon>
        <taxon>Corynebacterium</taxon>
    </lineage>
</organism>
<accession>A0A9D1RPD2</accession>
<evidence type="ECO:0000313" key="2">
    <source>
        <dbReference type="Proteomes" id="UP000824190"/>
    </source>
</evidence>
<sequence length="69" mass="6934">MVAAESAVAGEVGDLPKAIGNPATKALVAHGITSLDDLSGYSLDEVGSWHGVGAKAVDILRDALGRECS</sequence>
<reference evidence="1" key="1">
    <citation type="journal article" date="2021" name="PeerJ">
        <title>Extensive microbial diversity within the chicken gut microbiome revealed by metagenomics and culture.</title>
        <authorList>
            <person name="Gilroy R."/>
            <person name="Ravi A."/>
            <person name="Getino M."/>
            <person name="Pursley I."/>
            <person name="Horton D.L."/>
            <person name="Alikhan N.F."/>
            <person name="Baker D."/>
            <person name="Gharbi K."/>
            <person name="Hall N."/>
            <person name="Watson M."/>
            <person name="Adriaenssens E.M."/>
            <person name="Foster-Nyarko E."/>
            <person name="Jarju S."/>
            <person name="Secka A."/>
            <person name="Antonio M."/>
            <person name="Oren A."/>
            <person name="Chaudhuri R.R."/>
            <person name="La Ragione R."/>
            <person name="Hildebrand F."/>
            <person name="Pallen M.J."/>
        </authorList>
    </citation>
    <scope>NUCLEOTIDE SEQUENCE</scope>
    <source>
        <strain evidence="1">CHK32-1732</strain>
    </source>
</reference>
<evidence type="ECO:0000313" key="1">
    <source>
        <dbReference type="EMBL" id="HIW91277.1"/>
    </source>
</evidence>
<reference evidence="1" key="2">
    <citation type="submission" date="2021-04" db="EMBL/GenBank/DDBJ databases">
        <authorList>
            <person name="Gilroy R."/>
        </authorList>
    </citation>
    <scope>NUCLEOTIDE SEQUENCE</scope>
    <source>
        <strain evidence="1">CHK32-1732</strain>
    </source>
</reference>
<comment type="caution">
    <text evidence="1">The sequence shown here is derived from an EMBL/GenBank/DDBJ whole genome shotgun (WGS) entry which is preliminary data.</text>
</comment>
<dbReference type="EMBL" id="DXGC01000061">
    <property type="protein sequence ID" value="HIW91277.1"/>
    <property type="molecule type" value="Genomic_DNA"/>
</dbReference>
<protein>
    <submittedName>
        <fullName evidence="1">DNA-binding protein</fullName>
    </submittedName>
</protein>
<proteinExistence type="predicted"/>
<dbReference type="Proteomes" id="UP000824190">
    <property type="component" value="Unassembled WGS sequence"/>
</dbReference>
<gene>
    <name evidence="1" type="ORF">H9870_06420</name>
</gene>
<dbReference type="GO" id="GO:0003677">
    <property type="term" value="F:DNA binding"/>
    <property type="evidence" value="ECO:0007669"/>
    <property type="project" value="UniProtKB-KW"/>
</dbReference>
<dbReference type="SUPFAM" id="SSF47789">
    <property type="entry name" value="C-terminal domain of RNA polymerase alpha subunit"/>
    <property type="match status" value="1"/>
</dbReference>
<dbReference type="AlphaFoldDB" id="A0A9D1RPD2"/>
<name>A0A9D1RPD2_9CORY</name>
<keyword evidence="1" id="KW-0238">DNA-binding</keyword>